<sequence>MNTKTNLILTSDDFFDTIKFQNKTEKDQVAYILFYVTEIAHLRKDMISDIIADRIQDQYESFFQRNKGASGLHYSPIKKEQVENILKNNPDWFQKVNSGILAGSDRSIKMKNTPYRLTQSKKEDLWKDFNKNITSKIDLKKKKLFLDKSLFTILSIACFCLSCIFIRNKYIIKNDELVVTSVQDYAEKIELKKYNSTKKSILFVYYVTILTKMRNEVNATAIHDRVIELQCEMPSQDELNKLLDNTEMLKSPSQNPKTYSLTDIGINYAEDVVNSHLRNKATLYLSWDIIAAFFTALISFLCFIFKIAYTMGKQQ</sequence>
<comment type="caution">
    <text evidence="2">The sequence shown here is derived from an EMBL/GenBank/DDBJ whole genome shotgun (WGS) entry which is preliminary data.</text>
</comment>
<keyword evidence="1" id="KW-1133">Transmembrane helix</keyword>
<evidence type="ECO:0000256" key="1">
    <source>
        <dbReference type="SAM" id="Phobius"/>
    </source>
</evidence>
<feature type="transmembrane region" description="Helical" evidence="1">
    <location>
        <begin position="149"/>
        <end position="167"/>
    </location>
</feature>
<gene>
    <name evidence="2" type="ORF">H6A24_10855</name>
</gene>
<accession>A0ABS2FB54</accession>
<keyword evidence="1" id="KW-0472">Membrane</keyword>
<name>A0ABS2FB54_9BACE</name>
<evidence type="ECO:0000313" key="2">
    <source>
        <dbReference type="EMBL" id="MBM6806984.1"/>
    </source>
</evidence>
<proteinExistence type="predicted"/>
<protein>
    <submittedName>
        <fullName evidence="2">Uncharacterized protein</fullName>
    </submittedName>
</protein>
<feature type="transmembrane region" description="Helical" evidence="1">
    <location>
        <begin position="289"/>
        <end position="309"/>
    </location>
</feature>
<dbReference type="EMBL" id="JACJKJ010000013">
    <property type="protein sequence ID" value="MBM6806984.1"/>
    <property type="molecule type" value="Genomic_DNA"/>
</dbReference>
<evidence type="ECO:0000313" key="3">
    <source>
        <dbReference type="Proteomes" id="UP000782117"/>
    </source>
</evidence>
<keyword evidence="3" id="KW-1185">Reference proteome</keyword>
<reference evidence="2 3" key="1">
    <citation type="journal article" date="2021" name="Sci. Rep.">
        <title>The distribution of antibiotic resistance genes in chicken gut microbiota commensals.</title>
        <authorList>
            <person name="Juricova H."/>
            <person name="Matiasovicova J."/>
            <person name="Kubasova T."/>
            <person name="Cejkova D."/>
            <person name="Rychlik I."/>
        </authorList>
    </citation>
    <scope>NUCLEOTIDE SEQUENCE [LARGE SCALE GENOMIC DNA]</scope>
    <source>
        <strain evidence="2 3">An768</strain>
    </source>
</reference>
<dbReference type="Proteomes" id="UP000782117">
    <property type="component" value="Unassembled WGS sequence"/>
</dbReference>
<keyword evidence="1" id="KW-0812">Transmembrane</keyword>
<dbReference type="RefSeq" id="WP_204500891.1">
    <property type="nucleotide sequence ID" value="NZ_JACJKJ010000013.1"/>
</dbReference>
<organism evidence="2 3">
    <name type="scientific">Bacteroides caecicola</name>
    <dbReference type="NCBI Taxonomy" id="1462569"/>
    <lineage>
        <taxon>Bacteria</taxon>
        <taxon>Pseudomonadati</taxon>
        <taxon>Bacteroidota</taxon>
        <taxon>Bacteroidia</taxon>
        <taxon>Bacteroidales</taxon>
        <taxon>Bacteroidaceae</taxon>
        <taxon>Bacteroides</taxon>
    </lineage>
</organism>